<keyword evidence="4" id="KW-0863">Zinc-finger</keyword>
<feature type="compositionally biased region" description="Low complexity" evidence="7">
    <location>
        <begin position="379"/>
        <end position="388"/>
    </location>
</feature>
<dbReference type="InterPro" id="IPR003604">
    <property type="entry name" value="Matrin/U1-like-C_Znf_C2H2"/>
</dbReference>
<dbReference type="AlphaFoldDB" id="A0A3B4YPA8"/>
<evidence type="ECO:0000256" key="1">
    <source>
        <dbReference type="ARBA" id="ARBA00004123"/>
    </source>
</evidence>
<reference evidence="9" key="1">
    <citation type="submission" date="2025-08" db="UniProtKB">
        <authorList>
            <consortium name="Ensembl"/>
        </authorList>
    </citation>
    <scope>IDENTIFICATION</scope>
</reference>
<comment type="subcellular location">
    <subcellularLocation>
        <location evidence="1">Nucleus</location>
    </subcellularLocation>
</comment>
<evidence type="ECO:0000256" key="2">
    <source>
        <dbReference type="ARBA" id="ARBA00022723"/>
    </source>
</evidence>
<dbReference type="InterPro" id="IPR036236">
    <property type="entry name" value="Znf_C2H2_sf"/>
</dbReference>
<sequence length="488" mass="51608">MVYRLVADKQAGESAGTGHMIINTGTRYRENSRKQEQVADSFGKQGGAYSLCEVCNLQLTSDAQAQLHYNGRSHLRRVRQLQAGEKGQHVAGTLQPLLSCDCKFPLPGGNGSGALPGLIGATGPSVMMKPFLSFPVETTSPVGLFPNFNTMDPVQKAVINHTFGVTMVPKKKQVISCNVCQLRFNSDSQAEAHYRGSRHAKKLKSQENKAKPPPSSPPSALPAPGLSSSSSSSASSKASPPPPPPAPVTSSSSPAPLPPPSQASSQDAPLSVESEEEKAKKLLYCSLCKVAVNSLSQLEAHNAGSKHKTMLEARSGAGPIKAYPRPGAKLKNGSSSGLKGSGLQNKTFHCQICDVHVNSEIQLKQHISSRRHKDRVAGKPSKPKYSPYNKQQRNSLTVSKELVKPSLSPSFLSTPFAPPPSSLTSSITLPPSSLASAPLLTPTSSPLTPAISLHARPPAPSSIFTASFLRPAPGPIRASQGSILFTPY</sequence>
<dbReference type="InterPro" id="IPR013087">
    <property type="entry name" value="Znf_C2H2_type"/>
</dbReference>
<dbReference type="InterPro" id="IPR051845">
    <property type="entry name" value="Znf385"/>
</dbReference>
<keyword evidence="6" id="KW-0539">Nucleus</keyword>
<organism evidence="9 10">
    <name type="scientific">Seriola lalandi dorsalis</name>
    <dbReference type="NCBI Taxonomy" id="1841481"/>
    <lineage>
        <taxon>Eukaryota</taxon>
        <taxon>Metazoa</taxon>
        <taxon>Chordata</taxon>
        <taxon>Craniata</taxon>
        <taxon>Vertebrata</taxon>
        <taxon>Euteleostomi</taxon>
        <taxon>Actinopterygii</taxon>
        <taxon>Neopterygii</taxon>
        <taxon>Teleostei</taxon>
        <taxon>Neoteleostei</taxon>
        <taxon>Acanthomorphata</taxon>
        <taxon>Carangaria</taxon>
        <taxon>Carangiformes</taxon>
        <taxon>Carangidae</taxon>
        <taxon>Seriola</taxon>
    </lineage>
</organism>
<dbReference type="FunFam" id="3.30.160.60:FF:000293">
    <property type="entry name" value="zinc finger protein 385B isoform X3"/>
    <property type="match status" value="1"/>
</dbReference>
<evidence type="ECO:0000256" key="7">
    <source>
        <dbReference type="SAM" id="MobiDB-lite"/>
    </source>
</evidence>
<evidence type="ECO:0000313" key="9">
    <source>
        <dbReference type="Ensembl" id="ENSSLDP00000030101.1"/>
    </source>
</evidence>
<keyword evidence="5" id="KW-0862">Zinc</keyword>
<dbReference type="Gene3D" id="3.30.160.60">
    <property type="entry name" value="Classic Zinc Finger"/>
    <property type="match status" value="4"/>
</dbReference>
<feature type="domain" description="C2H2-type" evidence="8">
    <location>
        <begin position="350"/>
        <end position="372"/>
    </location>
</feature>
<dbReference type="SUPFAM" id="SSF57667">
    <property type="entry name" value="beta-beta-alpha zinc fingers"/>
    <property type="match status" value="4"/>
</dbReference>
<evidence type="ECO:0000256" key="4">
    <source>
        <dbReference type="ARBA" id="ARBA00022771"/>
    </source>
</evidence>
<feature type="region of interest" description="Disordered" evidence="7">
    <location>
        <begin position="191"/>
        <end position="274"/>
    </location>
</feature>
<protein>
    <recommendedName>
        <fullName evidence="8">C2H2-type domain-containing protein</fullName>
    </recommendedName>
</protein>
<keyword evidence="3" id="KW-0677">Repeat</keyword>
<feature type="compositionally biased region" description="Pro residues" evidence="7">
    <location>
        <begin position="211"/>
        <end position="221"/>
    </location>
</feature>
<keyword evidence="2" id="KW-0479">Metal-binding</keyword>
<feature type="region of interest" description="Disordered" evidence="7">
    <location>
        <begin position="317"/>
        <end position="338"/>
    </location>
</feature>
<evidence type="ECO:0000256" key="3">
    <source>
        <dbReference type="ARBA" id="ARBA00022737"/>
    </source>
</evidence>
<dbReference type="FunFam" id="3.30.160.60:FF:000276">
    <property type="entry name" value="zinc finger protein 385A isoform X3"/>
    <property type="match status" value="1"/>
</dbReference>
<accession>A0A3B4YPA8</accession>
<name>A0A3B4YPA8_SERLL</name>
<dbReference type="Proteomes" id="UP000261360">
    <property type="component" value="Unplaced"/>
</dbReference>
<dbReference type="FunFam" id="3.30.160.60:FF:000121">
    <property type="entry name" value="zinc finger protein 385B isoform X1"/>
    <property type="match status" value="1"/>
</dbReference>
<dbReference type="GO" id="GO:0003676">
    <property type="term" value="F:nucleic acid binding"/>
    <property type="evidence" value="ECO:0007669"/>
    <property type="project" value="InterPro"/>
</dbReference>
<evidence type="ECO:0000313" key="10">
    <source>
        <dbReference type="Proteomes" id="UP000261360"/>
    </source>
</evidence>
<evidence type="ECO:0000259" key="8">
    <source>
        <dbReference type="PROSITE" id="PS00028"/>
    </source>
</evidence>
<feature type="compositionally biased region" description="Low complexity" evidence="7">
    <location>
        <begin position="262"/>
        <end position="271"/>
    </location>
</feature>
<dbReference type="GeneTree" id="ENSGT00940000155611"/>
<dbReference type="Ensembl" id="ENSSLDT00000030973.1">
    <property type="protein sequence ID" value="ENSSLDP00000030101.1"/>
    <property type="gene ID" value="ENSSLDG00000023206.1"/>
</dbReference>
<dbReference type="GO" id="GO:0005634">
    <property type="term" value="C:nucleus"/>
    <property type="evidence" value="ECO:0007669"/>
    <property type="project" value="UniProtKB-SubCell"/>
</dbReference>
<dbReference type="PANTHER" id="PTHR23067">
    <property type="entry name" value="DOUBLE-STRANDED RNA-BINDING ZINC FINGER PROTEIN"/>
    <property type="match status" value="1"/>
</dbReference>
<evidence type="ECO:0000256" key="5">
    <source>
        <dbReference type="ARBA" id="ARBA00022833"/>
    </source>
</evidence>
<dbReference type="PROSITE" id="PS00028">
    <property type="entry name" value="ZINC_FINGER_C2H2_1"/>
    <property type="match status" value="2"/>
</dbReference>
<feature type="compositionally biased region" description="Low complexity" evidence="7">
    <location>
        <begin position="222"/>
        <end position="238"/>
    </location>
</feature>
<feature type="domain" description="C2H2-type" evidence="8">
    <location>
        <begin position="177"/>
        <end position="199"/>
    </location>
</feature>
<evidence type="ECO:0000256" key="6">
    <source>
        <dbReference type="ARBA" id="ARBA00023242"/>
    </source>
</evidence>
<dbReference type="PANTHER" id="PTHR23067:SF8">
    <property type="entry name" value="ZINC FINGER PROTEIN 385B"/>
    <property type="match status" value="1"/>
</dbReference>
<feature type="region of interest" description="Disordered" evidence="7">
    <location>
        <begin position="364"/>
        <end position="397"/>
    </location>
</feature>
<feature type="compositionally biased region" description="Low complexity" evidence="7">
    <location>
        <begin position="329"/>
        <end position="338"/>
    </location>
</feature>
<dbReference type="GO" id="GO:0008270">
    <property type="term" value="F:zinc ion binding"/>
    <property type="evidence" value="ECO:0007669"/>
    <property type="project" value="UniProtKB-KW"/>
</dbReference>
<proteinExistence type="predicted"/>
<reference evidence="9" key="2">
    <citation type="submission" date="2025-09" db="UniProtKB">
        <authorList>
            <consortium name="Ensembl"/>
        </authorList>
    </citation>
    <scope>IDENTIFICATION</scope>
</reference>
<keyword evidence="10" id="KW-1185">Reference proteome</keyword>
<dbReference type="Pfam" id="PF12874">
    <property type="entry name" value="zf-met"/>
    <property type="match status" value="4"/>
</dbReference>
<dbReference type="SMART" id="SM00355">
    <property type="entry name" value="ZnF_C2H2"/>
    <property type="match status" value="4"/>
</dbReference>
<dbReference type="SMART" id="SM00451">
    <property type="entry name" value="ZnF_U1"/>
    <property type="match status" value="4"/>
</dbReference>